<evidence type="ECO:0000313" key="4">
    <source>
        <dbReference type="Proteomes" id="UP001183824"/>
    </source>
</evidence>
<dbReference type="GO" id="GO:0016491">
    <property type="term" value="F:oxidoreductase activity"/>
    <property type="evidence" value="ECO:0007669"/>
    <property type="project" value="UniProtKB-KW"/>
</dbReference>
<dbReference type="PANTHER" id="PTHR43477">
    <property type="entry name" value="DIHYDROANTICAPSIN 7-DEHYDROGENASE"/>
    <property type="match status" value="1"/>
</dbReference>
<dbReference type="PRINTS" id="PR00081">
    <property type="entry name" value="GDHRDH"/>
</dbReference>
<comment type="similarity">
    <text evidence="1">Belongs to the short-chain dehydrogenases/reductases (SDR) family.</text>
</comment>
<dbReference type="Pfam" id="PF13561">
    <property type="entry name" value="adh_short_C2"/>
    <property type="match status" value="1"/>
</dbReference>
<dbReference type="InterPro" id="IPR051122">
    <property type="entry name" value="SDR_DHRS6-like"/>
</dbReference>
<keyword evidence="4" id="KW-1185">Reference proteome</keyword>
<name>A0ABU2V3T0_9ACTN</name>
<dbReference type="Gene3D" id="3.40.50.720">
    <property type="entry name" value="NAD(P)-binding Rossmann-like Domain"/>
    <property type="match status" value="2"/>
</dbReference>
<dbReference type="CDD" id="cd05233">
    <property type="entry name" value="SDR_c"/>
    <property type="match status" value="1"/>
</dbReference>
<comment type="caution">
    <text evidence="3">The sequence shown here is derived from an EMBL/GenBank/DDBJ whole genome shotgun (WGS) entry which is preliminary data.</text>
</comment>
<evidence type="ECO:0000256" key="2">
    <source>
        <dbReference type="ARBA" id="ARBA00023002"/>
    </source>
</evidence>
<dbReference type="InterPro" id="IPR036291">
    <property type="entry name" value="NAD(P)-bd_dom_sf"/>
</dbReference>
<protein>
    <submittedName>
        <fullName evidence="3">SDR family oxidoreductase</fullName>
        <ecNumber evidence="3">1.-.-.-</ecNumber>
    </submittedName>
</protein>
<evidence type="ECO:0000313" key="3">
    <source>
        <dbReference type="EMBL" id="MDT0480195.1"/>
    </source>
</evidence>
<dbReference type="Proteomes" id="UP001183824">
    <property type="component" value="Unassembled WGS sequence"/>
</dbReference>
<dbReference type="PANTHER" id="PTHR43477:SF1">
    <property type="entry name" value="DIHYDROANTICAPSIN 7-DEHYDROGENASE"/>
    <property type="match status" value="1"/>
</dbReference>
<sequence>MLKSLEGSWCLVLGASSGIGRAIALGLAEEGVHVAGVHFDTAAREDEVARLVEDIRGKGVEARFFNANAASRATRADIVPELAELTGATGGIRILVHSLAFGSLVPFLPREGWEKQISGRQIEMTLDVMAHSLVHWTQDLVAANLLRSGSKVYAMTSAGTSQHLPSYGAVSAAKSALESHVRQLACELATSGIAVNALRAGTTVTPALRRIPEHAGYIERAAENNPHGRLTRPEDVADAVALLSRTESSWLTGNTIGVDGAELHAAAGAWG</sequence>
<dbReference type="InterPro" id="IPR002347">
    <property type="entry name" value="SDR_fam"/>
</dbReference>
<dbReference type="EMBL" id="JAVREZ010000002">
    <property type="protein sequence ID" value="MDT0480195.1"/>
    <property type="molecule type" value="Genomic_DNA"/>
</dbReference>
<reference evidence="4" key="1">
    <citation type="submission" date="2023-07" db="EMBL/GenBank/DDBJ databases">
        <title>30 novel species of actinomycetes from the DSMZ collection.</title>
        <authorList>
            <person name="Nouioui I."/>
        </authorList>
    </citation>
    <scope>NUCLEOTIDE SEQUENCE [LARGE SCALE GENOMIC DNA]</scope>
    <source>
        <strain evidence="4">DSM 41640</strain>
    </source>
</reference>
<dbReference type="RefSeq" id="WP_311713500.1">
    <property type="nucleotide sequence ID" value="NZ_JAVREZ010000002.1"/>
</dbReference>
<organism evidence="3 4">
    <name type="scientific">Streptomyces doebereineriae</name>
    <dbReference type="NCBI Taxonomy" id="3075528"/>
    <lineage>
        <taxon>Bacteria</taxon>
        <taxon>Bacillati</taxon>
        <taxon>Actinomycetota</taxon>
        <taxon>Actinomycetes</taxon>
        <taxon>Kitasatosporales</taxon>
        <taxon>Streptomycetaceae</taxon>
        <taxon>Streptomyces</taxon>
    </lineage>
</organism>
<gene>
    <name evidence="3" type="ORF">RNB18_08410</name>
</gene>
<proteinExistence type="inferred from homology"/>
<keyword evidence="2 3" id="KW-0560">Oxidoreductase</keyword>
<evidence type="ECO:0000256" key="1">
    <source>
        <dbReference type="ARBA" id="ARBA00006484"/>
    </source>
</evidence>
<accession>A0ABU2V3T0</accession>
<dbReference type="SUPFAM" id="SSF51735">
    <property type="entry name" value="NAD(P)-binding Rossmann-fold domains"/>
    <property type="match status" value="1"/>
</dbReference>
<dbReference type="EC" id="1.-.-.-" evidence="3"/>